<reference evidence="3 4" key="1">
    <citation type="journal article" date="2015" name="Stand. Genomic Sci.">
        <title>Genomic Encyclopedia of Bacterial and Archaeal Type Strains, Phase III: the genomes of soil and plant-associated and newly described type strains.</title>
        <authorList>
            <person name="Whitman W.B."/>
            <person name="Woyke T."/>
            <person name="Klenk H.P."/>
            <person name="Zhou Y."/>
            <person name="Lilburn T.G."/>
            <person name="Beck B.J."/>
            <person name="De Vos P."/>
            <person name="Vandamme P."/>
            <person name="Eisen J.A."/>
            <person name="Garrity G."/>
            <person name="Hugenholtz P."/>
            <person name="Kyrpides N.C."/>
        </authorList>
    </citation>
    <scope>NUCLEOTIDE SEQUENCE [LARGE SCALE GENOMIC DNA]</scope>
    <source>
        <strain evidence="3 4">CGMCC 1.7748</strain>
    </source>
</reference>
<feature type="domain" description="Glycosyltransferase subfamily 4-like N-terminal" evidence="2">
    <location>
        <begin position="11"/>
        <end position="173"/>
    </location>
</feature>
<evidence type="ECO:0000256" key="1">
    <source>
        <dbReference type="ARBA" id="ARBA00022679"/>
    </source>
</evidence>
<organism evidence="3 4">
    <name type="scientific">Sphingobium wenxiniae (strain DSM 21828 / CGMCC 1.7748 / JZ-1)</name>
    <dbReference type="NCBI Taxonomy" id="595605"/>
    <lineage>
        <taxon>Bacteria</taxon>
        <taxon>Pseudomonadati</taxon>
        <taxon>Pseudomonadota</taxon>
        <taxon>Alphaproteobacteria</taxon>
        <taxon>Sphingomonadales</taxon>
        <taxon>Sphingomonadaceae</taxon>
        <taxon>Sphingobium</taxon>
    </lineage>
</organism>
<dbReference type="InterPro" id="IPR028098">
    <property type="entry name" value="Glyco_trans_4-like_N"/>
</dbReference>
<dbReference type="Pfam" id="PF13579">
    <property type="entry name" value="Glyco_trans_4_4"/>
    <property type="match status" value="1"/>
</dbReference>
<keyword evidence="4" id="KW-1185">Reference proteome</keyword>
<evidence type="ECO:0000313" key="4">
    <source>
        <dbReference type="Proteomes" id="UP000316624"/>
    </source>
</evidence>
<accession>A0A562KQP0</accession>
<dbReference type="Pfam" id="PF13692">
    <property type="entry name" value="Glyco_trans_1_4"/>
    <property type="match status" value="1"/>
</dbReference>
<keyword evidence="1 3" id="KW-0808">Transferase</keyword>
<sequence>MLDPSLFTGRYDDSLCAAMAEAGEEVTLLGRPMRPTDAITPQGYRYASRFFRHSEALRERLGEGRAFRLLKAAEYGLACAVGGIGDLLRADILHFQWLPLAPADRMLLRRLKGRATLVHTVHNANAYHADAGVQARGYAALLDMFDALIVHGATTRQALVRRGVPAERIHVTPHPPMRLALATSKDLAAVPDPKLPRLLFFGTIRPYKGVDLLVEACLSLWRAGHGFELALAGKPFMDIAPLMDSIRRAGFGERLVTDLGFLREQKLDAHMAKADILVFPYRHIDSSGAFLSALHHGKAMVTSDAGMFASLPEEVAVRFAAGNASALAQALLPLIESPAIRRARGGQARAHGEQMGDWKDMALATIDIYRKAMVSRV</sequence>
<comment type="caution">
    <text evidence="3">The sequence shown here is derived from an EMBL/GenBank/DDBJ whole genome shotgun (WGS) entry which is preliminary data.</text>
</comment>
<dbReference type="Proteomes" id="UP000316624">
    <property type="component" value="Unassembled WGS sequence"/>
</dbReference>
<dbReference type="PANTHER" id="PTHR46401">
    <property type="entry name" value="GLYCOSYLTRANSFERASE WBBK-RELATED"/>
    <property type="match status" value="1"/>
</dbReference>
<dbReference type="AlphaFoldDB" id="A0A562KQP0"/>
<dbReference type="EMBL" id="VLKK01000001">
    <property type="protein sequence ID" value="TWH97676.1"/>
    <property type="molecule type" value="Genomic_DNA"/>
</dbReference>
<dbReference type="Gene3D" id="3.40.50.2000">
    <property type="entry name" value="Glycogen Phosphorylase B"/>
    <property type="match status" value="2"/>
</dbReference>
<name>A0A562KQP0_SPHWJ</name>
<dbReference type="GO" id="GO:0009103">
    <property type="term" value="P:lipopolysaccharide biosynthetic process"/>
    <property type="evidence" value="ECO:0007669"/>
    <property type="project" value="TreeGrafter"/>
</dbReference>
<gene>
    <name evidence="3" type="ORF">IQ35_00274</name>
</gene>
<dbReference type="CDD" id="cd03801">
    <property type="entry name" value="GT4_PimA-like"/>
    <property type="match status" value="1"/>
</dbReference>
<evidence type="ECO:0000313" key="3">
    <source>
        <dbReference type="EMBL" id="TWH97676.1"/>
    </source>
</evidence>
<dbReference type="GO" id="GO:0016757">
    <property type="term" value="F:glycosyltransferase activity"/>
    <property type="evidence" value="ECO:0007669"/>
    <property type="project" value="TreeGrafter"/>
</dbReference>
<protein>
    <submittedName>
        <fullName evidence="3">Glycosyltransferase involved in cell wall biosynthesis</fullName>
    </submittedName>
</protein>
<dbReference type="SUPFAM" id="SSF53756">
    <property type="entry name" value="UDP-Glycosyltransferase/glycogen phosphorylase"/>
    <property type="match status" value="1"/>
</dbReference>
<dbReference type="PANTHER" id="PTHR46401:SF2">
    <property type="entry name" value="GLYCOSYLTRANSFERASE WBBK-RELATED"/>
    <property type="match status" value="1"/>
</dbReference>
<evidence type="ECO:0000259" key="2">
    <source>
        <dbReference type="Pfam" id="PF13579"/>
    </source>
</evidence>
<proteinExistence type="predicted"/>